<reference evidence="1" key="1">
    <citation type="submission" date="2019-02" db="EMBL/GenBank/DDBJ databases">
        <authorList>
            <person name="Gruber-Vodicka R. H."/>
            <person name="Seah K. B. B."/>
        </authorList>
    </citation>
    <scope>NUCLEOTIDE SEQUENCE</scope>
    <source>
        <strain evidence="3">BECK_SA2B12</strain>
        <strain evidence="1">BECK_SA2B15</strain>
        <strain evidence="2">BECK_SA2B20</strain>
    </source>
</reference>
<protein>
    <submittedName>
        <fullName evidence="1">Uncharacterized protein</fullName>
    </submittedName>
</protein>
<accession>A0A450UTU9</accession>
<organism evidence="1">
    <name type="scientific">Candidatus Kentrum eta</name>
    <dbReference type="NCBI Taxonomy" id="2126337"/>
    <lineage>
        <taxon>Bacteria</taxon>
        <taxon>Pseudomonadati</taxon>
        <taxon>Pseudomonadota</taxon>
        <taxon>Gammaproteobacteria</taxon>
        <taxon>Candidatus Kentrum</taxon>
    </lineage>
</organism>
<dbReference type="EMBL" id="CAADFG010000095">
    <property type="protein sequence ID" value="VFJ95989.1"/>
    <property type="molecule type" value="Genomic_DNA"/>
</dbReference>
<gene>
    <name evidence="1" type="ORF">BECKH772A_GA0070896_100955</name>
    <name evidence="2" type="ORF">BECKH772B_GA0070898_100946</name>
    <name evidence="3" type="ORF">BECKH772C_GA0070978_100935</name>
</gene>
<name>A0A450UTU9_9GAMM</name>
<sequence>MDINPNAARSAVSLFVKGLEKRFFPYVRADRGQTRDMHRFPGILVFPIREQTKRAGRKPAYIRYARPYLSLVGSNGGRMGDGPPWIGPHGR</sequence>
<proteinExistence type="predicted"/>
<evidence type="ECO:0000313" key="3">
    <source>
        <dbReference type="EMBL" id="VFK02519.1"/>
    </source>
</evidence>
<evidence type="ECO:0000313" key="1">
    <source>
        <dbReference type="EMBL" id="VFJ95989.1"/>
    </source>
</evidence>
<dbReference type="EMBL" id="CAADFJ010000093">
    <property type="protein sequence ID" value="VFK02519.1"/>
    <property type="molecule type" value="Genomic_DNA"/>
</dbReference>
<evidence type="ECO:0000313" key="2">
    <source>
        <dbReference type="EMBL" id="VFJ96599.1"/>
    </source>
</evidence>
<dbReference type="EMBL" id="CAADFI010000094">
    <property type="protein sequence ID" value="VFJ96599.1"/>
    <property type="molecule type" value="Genomic_DNA"/>
</dbReference>
<dbReference type="AlphaFoldDB" id="A0A450UTU9"/>